<protein>
    <submittedName>
        <fullName evidence="2">Heterokaryon incompatibility</fullName>
    </submittedName>
</protein>
<dbReference type="STRING" id="1231657.A0A1Y1Z6P4"/>
<sequence length="166" mass="19045">MIYATLSYVWGAAQEAVIPILTAGKTLQDLPQSLPNNIEDTLTVTSKLGIRYLWIDRYCINQRDADEVAIQTSIMHQIYRDSVFTIIAACGEDPSYGLPGVGKQRKLDPAFLPFTVEDYTYQPVWWDAKKLISSSKWVTRGWTYQEQRFARRRIYFSDNGACFPCD</sequence>
<dbReference type="PANTHER" id="PTHR33112:SF1">
    <property type="entry name" value="HETEROKARYON INCOMPATIBILITY DOMAIN-CONTAINING PROTEIN"/>
    <property type="match status" value="1"/>
</dbReference>
<dbReference type="EMBL" id="MCFA01000125">
    <property type="protein sequence ID" value="ORY05475.1"/>
    <property type="molecule type" value="Genomic_DNA"/>
</dbReference>
<evidence type="ECO:0000313" key="2">
    <source>
        <dbReference type="EMBL" id="ORY05475.1"/>
    </source>
</evidence>
<proteinExistence type="predicted"/>
<gene>
    <name evidence="2" type="ORF">BCR34DRAFT_490851</name>
</gene>
<dbReference type="AlphaFoldDB" id="A0A1Y1Z6P4"/>
<comment type="caution">
    <text evidence="2">The sequence shown here is derived from an EMBL/GenBank/DDBJ whole genome shotgun (WGS) entry which is preliminary data.</text>
</comment>
<feature type="domain" description="Heterokaryon incompatibility" evidence="1">
    <location>
        <begin position="3"/>
        <end position="146"/>
    </location>
</feature>
<feature type="non-terminal residue" evidence="2">
    <location>
        <position position="166"/>
    </location>
</feature>
<name>A0A1Y1Z6P4_9PLEO</name>
<dbReference type="InterPro" id="IPR010730">
    <property type="entry name" value="HET"/>
</dbReference>
<dbReference type="OrthoDB" id="5428863at2759"/>
<organism evidence="2 3">
    <name type="scientific">Clohesyomyces aquaticus</name>
    <dbReference type="NCBI Taxonomy" id="1231657"/>
    <lineage>
        <taxon>Eukaryota</taxon>
        <taxon>Fungi</taxon>
        <taxon>Dikarya</taxon>
        <taxon>Ascomycota</taxon>
        <taxon>Pezizomycotina</taxon>
        <taxon>Dothideomycetes</taxon>
        <taxon>Pleosporomycetidae</taxon>
        <taxon>Pleosporales</taxon>
        <taxon>Lindgomycetaceae</taxon>
        <taxon>Clohesyomyces</taxon>
    </lineage>
</organism>
<evidence type="ECO:0000313" key="3">
    <source>
        <dbReference type="Proteomes" id="UP000193144"/>
    </source>
</evidence>
<dbReference type="Proteomes" id="UP000193144">
    <property type="component" value="Unassembled WGS sequence"/>
</dbReference>
<accession>A0A1Y1Z6P4</accession>
<keyword evidence="3" id="KW-1185">Reference proteome</keyword>
<evidence type="ECO:0000259" key="1">
    <source>
        <dbReference type="Pfam" id="PF06985"/>
    </source>
</evidence>
<dbReference type="PANTHER" id="PTHR33112">
    <property type="entry name" value="DOMAIN PROTEIN, PUTATIVE-RELATED"/>
    <property type="match status" value="1"/>
</dbReference>
<reference evidence="2 3" key="1">
    <citation type="submission" date="2016-07" db="EMBL/GenBank/DDBJ databases">
        <title>Pervasive Adenine N6-methylation of Active Genes in Fungi.</title>
        <authorList>
            <consortium name="DOE Joint Genome Institute"/>
            <person name="Mondo S.J."/>
            <person name="Dannebaum R.O."/>
            <person name="Kuo R.C."/>
            <person name="Labutti K."/>
            <person name="Haridas S."/>
            <person name="Kuo A."/>
            <person name="Salamov A."/>
            <person name="Ahrendt S.R."/>
            <person name="Lipzen A."/>
            <person name="Sullivan W."/>
            <person name="Andreopoulos W.B."/>
            <person name="Clum A."/>
            <person name="Lindquist E."/>
            <person name="Daum C."/>
            <person name="Ramamoorthy G.K."/>
            <person name="Gryganskyi A."/>
            <person name="Culley D."/>
            <person name="Magnuson J.K."/>
            <person name="James T.Y."/>
            <person name="O'Malley M.A."/>
            <person name="Stajich J.E."/>
            <person name="Spatafora J.W."/>
            <person name="Visel A."/>
            <person name="Grigoriev I.V."/>
        </authorList>
    </citation>
    <scope>NUCLEOTIDE SEQUENCE [LARGE SCALE GENOMIC DNA]</scope>
    <source>
        <strain evidence="2 3">CBS 115471</strain>
    </source>
</reference>
<dbReference type="Pfam" id="PF06985">
    <property type="entry name" value="HET"/>
    <property type="match status" value="1"/>
</dbReference>